<evidence type="ECO:0000256" key="1">
    <source>
        <dbReference type="ARBA" id="ARBA00000900"/>
    </source>
</evidence>
<dbReference type="PROSITE" id="PS50053">
    <property type="entry name" value="UBIQUITIN_2"/>
    <property type="match status" value="1"/>
</dbReference>
<dbReference type="InterPro" id="IPR017907">
    <property type="entry name" value="Znf_RING_CS"/>
</dbReference>
<dbReference type="InterPro" id="IPR011011">
    <property type="entry name" value="Znf_FYVE_PHD"/>
</dbReference>
<protein>
    <recommendedName>
        <fullName evidence="3">RING-type E3 ubiquitin transferase</fullName>
        <ecNumber evidence="3">2.3.2.27</ecNumber>
    </recommendedName>
</protein>
<keyword evidence="4" id="KW-0808">Transferase</keyword>
<evidence type="ECO:0000259" key="15">
    <source>
        <dbReference type="PROSITE" id="PS50016"/>
    </source>
</evidence>
<keyword evidence="7" id="KW-0833">Ubl conjugation pathway</keyword>
<keyword evidence="20" id="KW-1185">Reference proteome</keyword>
<dbReference type="InterPro" id="IPR019786">
    <property type="entry name" value="Zinc_finger_PHD-type_CS"/>
</dbReference>
<dbReference type="InterPro" id="IPR000626">
    <property type="entry name" value="Ubiquitin-like_dom"/>
</dbReference>
<comment type="pathway">
    <text evidence="2">Protein modification; protein ubiquitination.</text>
</comment>
<feature type="domain" description="PHD-type" evidence="15">
    <location>
        <begin position="147"/>
        <end position="197"/>
    </location>
</feature>
<dbReference type="InterPro" id="IPR013083">
    <property type="entry name" value="Znf_RING/FYVE/PHD"/>
</dbReference>
<evidence type="ECO:0000259" key="16">
    <source>
        <dbReference type="PROSITE" id="PS50053"/>
    </source>
</evidence>
<evidence type="ECO:0000259" key="17">
    <source>
        <dbReference type="PROSITE" id="PS50089"/>
    </source>
</evidence>
<dbReference type="SUPFAM" id="SSF54236">
    <property type="entry name" value="Ubiquitin-like"/>
    <property type="match status" value="1"/>
</dbReference>
<dbReference type="GO" id="GO:0008270">
    <property type="term" value="F:zinc ion binding"/>
    <property type="evidence" value="ECO:0007669"/>
    <property type="project" value="UniProtKB-KW"/>
</dbReference>
<evidence type="ECO:0000313" key="20">
    <source>
        <dbReference type="Proteomes" id="UP001140094"/>
    </source>
</evidence>
<keyword evidence="6 12" id="KW-0863">Zinc-finger</keyword>
<evidence type="ECO:0000256" key="10">
    <source>
        <dbReference type="ARBA" id="ARBA00023242"/>
    </source>
</evidence>
<dbReference type="Pfam" id="PF00628">
    <property type="entry name" value="PHD"/>
    <property type="match status" value="1"/>
</dbReference>
<dbReference type="PANTHER" id="PTHR14140:SF45">
    <property type="entry name" value="RING-TYPE E3 UBIQUITIN TRANSFERASE"/>
    <property type="match status" value="1"/>
</dbReference>
<dbReference type="Pfam" id="PF02182">
    <property type="entry name" value="SAD_SRA"/>
    <property type="match status" value="1"/>
</dbReference>
<sequence length="618" mass="67700">MKIRIKPSTGEQLFVYVDVNRTEMVENARKAVASAYEEASGKSTSIDQFSLIYQGKQLADGMRLFDYGVKHGDTFLLHLRAPIEMPASTPDNSTLEAGDSSSGSVASVSLSESPSGETVANDGAENESEEPVKCDHCDNGPTSHCNYCGCYYCGMKDDEHHTLACDECGRFYHMRCLPEPLTTVPEGDWYCEFCKTDLSNAVIGEQKLDLTNSRKSKMPSAKQKKAWGGGMACAGTTKTCTIVPKDHAGSIPGVHVGQSWKYRIHVSESGIHRPPVGGIAGSSTKPAVSIVLAGGYPEDVDKGDEFVYTGSGGYDLSGNKRQAKVQTFDQELTRQNRSLAMACAAPVNDQKGAVAKDWRASSPIRVCRSYKAAKMHPEYAPTEGVRYDGLYRIVKYWKEKGVSGFCVWRYLFRRDDPEPAPWTEEGKKHIEELGLTLYNPDTTCDGRTGLAKGSPSKSSLKRKADDDDDSAASKARRFQPGPELQELIRLDKENSRLWANMSESEYATESGYLEALAEGHLGCPICQELVQKPVTTPCGHNICNPCLCKSMDQYGVICPICRSDIASMGSIADLKLQMNQNLVTILKALIPSYGKEWMTPPKITETQYGLRSGAAVKK</sequence>
<gene>
    <name evidence="19" type="ORF">H4R20_005577</name>
</gene>
<feature type="domain" description="RING-type" evidence="17">
    <location>
        <begin position="523"/>
        <end position="562"/>
    </location>
</feature>
<keyword evidence="10 13" id="KW-0539">Nucleus</keyword>
<evidence type="ECO:0000256" key="3">
    <source>
        <dbReference type="ARBA" id="ARBA00012483"/>
    </source>
</evidence>
<reference evidence="19" key="1">
    <citation type="submission" date="2022-07" db="EMBL/GenBank/DDBJ databases">
        <title>Phylogenomic reconstructions and comparative analyses of Kickxellomycotina fungi.</title>
        <authorList>
            <person name="Reynolds N.K."/>
            <person name="Stajich J.E."/>
            <person name="Barry K."/>
            <person name="Grigoriev I.V."/>
            <person name="Crous P."/>
            <person name="Smith M.E."/>
        </authorList>
    </citation>
    <scope>NUCLEOTIDE SEQUENCE</scope>
    <source>
        <strain evidence="19">NRRL 1565</strain>
    </source>
</reference>
<dbReference type="SMART" id="SM00213">
    <property type="entry name" value="UBQ"/>
    <property type="match status" value="1"/>
</dbReference>
<feature type="region of interest" description="Disordered" evidence="14">
    <location>
        <begin position="87"/>
        <end position="132"/>
    </location>
</feature>
<dbReference type="SMART" id="SM00184">
    <property type="entry name" value="RING"/>
    <property type="match status" value="2"/>
</dbReference>
<dbReference type="PROSITE" id="PS50089">
    <property type="entry name" value="ZF_RING_2"/>
    <property type="match status" value="1"/>
</dbReference>
<evidence type="ECO:0000256" key="12">
    <source>
        <dbReference type="PROSITE-ProRule" id="PRU00175"/>
    </source>
</evidence>
<evidence type="ECO:0000256" key="11">
    <source>
        <dbReference type="ARBA" id="ARBA00023306"/>
    </source>
</evidence>
<dbReference type="Gene3D" id="2.30.280.10">
    <property type="entry name" value="SRA-YDG"/>
    <property type="match status" value="1"/>
</dbReference>
<dbReference type="EMBL" id="JANBUO010001939">
    <property type="protein sequence ID" value="KAJ2796302.1"/>
    <property type="molecule type" value="Genomic_DNA"/>
</dbReference>
<feature type="compositionally biased region" description="Low complexity" evidence="14">
    <location>
        <begin position="100"/>
        <end position="117"/>
    </location>
</feature>
<dbReference type="InterPro" id="IPR003105">
    <property type="entry name" value="SRA_YDG"/>
</dbReference>
<dbReference type="InterPro" id="IPR015947">
    <property type="entry name" value="PUA-like_sf"/>
</dbReference>
<dbReference type="SUPFAM" id="SSF57850">
    <property type="entry name" value="RING/U-box"/>
    <property type="match status" value="1"/>
</dbReference>
<dbReference type="PROSITE" id="PS51015">
    <property type="entry name" value="YDG"/>
    <property type="match status" value="1"/>
</dbReference>
<dbReference type="InterPro" id="IPR001965">
    <property type="entry name" value="Znf_PHD"/>
</dbReference>
<dbReference type="Gene3D" id="2.30.30.1150">
    <property type="match status" value="1"/>
</dbReference>
<feature type="domain" description="YDG" evidence="18">
    <location>
        <begin position="249"/>
        <end position="414"/>
    </location>
</feature>
<dbReference type="PROSITE" id="PS00518">
    <property type="entry name" value="ZF_RING_1"/>
    <property type="match status" value="1"/>
</dbReference>
<dbReference type="PANTHER" id="PTHR14140">
    <property type="entry name" value="E3 UBIQUITIN-PROTEIN LIGASE UHRF-RELATED"/>
    <property type="match status" value="1"/>
</dbReference>
<evidence type="ECO:0000256" key="9">
    <source>
        <dbReference type="ARBA" id="ARBA00023125"/>
    </source>
</evidence>
<feature type="domain" description="Ubiquitin-like" evidence="16">
    <location>
        <begin position="1"/>
        <end position="80"/>
    </location>
</feature>
<dbReference type="GO" id="GO:0061630">
    <property type="term" value="F:ubiquitin protein ligase activity"/>
    <property type="evidence" value="ECO:0007669"/>
    <property type="project" value="UniProtKB-EC"/>
</dbReference>
<dbReference type="GO" id="GO:0044027">
    <property type="term" value="P:negative regulation of gene expression via chromosomal CpG island methylation"/>
    <property type="evidence" value="ECO:0007669"/>
    <property type="project" value="TreeGrafter"/>
</dbReference>
<dbReference type="SUPFAM" id="SSF88697">
    <property type="entry name" value="PUA domain-like"/>
    <property type="match status" value="1"/>
</dbReference>
<dbReference type="Gene3D" id="3.30.40.10">
    <property type="entry name" value="Zinc/RING finger domain, C3HC4 (zinc finger)"/>
    <property type="match status" value="1"/>
</dbReference>
<comment type="caution">
    <text evidence="19">The sequence shown here is derived from an EMBL/GenBank/DDBJ whole genome shotgun (WGS) entry which is preliminary data.</text>
</comment>
<feature type="region of interest" description="Disordered" evidence="14">
    <location>
        <begin position="446"/>
        <end position="477"/>
    </location>
</feature>
<evidence type="ECO:0000259" key="18">
    <source>
        <dbReference type="PROSITE" id="PS51015"/>
    </source>
</evidence>
<dbReference type="GO" id="GO:0003677">
    <property type="term" value="F:DNA binding"/>
    <property type="evidence" value="ECO:0007669"/>
    <property type="project" value="UniProtKB-KW"/>
</dbReference>
<evidence type="ECO:0000256" key="5">
    <source>
        <dbReference type="ARBA" id="ARBA00022723"/>
    </source>
</evidence>
<dbReference type="Gene3D" id="3.10.20.90">
    <property type="entry name" value="Phosphatidylinositol 3-kinase Catalytic Subunit, Chain A, domain 1"/>
    <property type="match status" value="1"/>
</dbReference>
<accession>A0A9W8HPC6</accession>
<dbReference type="SMART" id="SM00249">
    <property type="entry name" value="PHD"/>
    <property type="match status" value="1"/>
</dbReference>
<dbReference type="InterPro" id="IPR029071">
    <property type="entry name" value="Ubiquitin-like_domsf"/>
</dbReference>
<keyword evidence="5" id="KW-0479">Metal-binding</keyword>
<dbReference type="InterPro" id="IPR045134">
    <property type="entry name" value="UHRF1/2-like"/>
</dbReference>
<keyword evidence="9" id="KW-0238">DNA-binding</keyword>
<dbReference type="InterPro" id="IPR036987">
    <property type="entry name" value="SRA-YDG_sf"/>
</dbReference>
<dbReference type="Pfam" id="PF13923">
    <property type="entry name" value="zf-C3HC4_2"/>
    <property type="match status" value="1"/>
</dbReference>
<dbReference type="GO" id="GO:0005634">
    <property type="term" value="C:nucleus"/>
    <property type="evidence" value="ECO:0007669"/>
    <property type="project" value="UniProtKB-SubCell"/>
</dbReference>
<comment type="subcellular location">
    <subcellularLocation>
        <location evidence="13">Nucleus</location>
    </subcellularLocation>
</comment>
<dbReference type="EC" id="2.3.2.27" evidence="3"/>
<evidence type="ECO:0000256" key="2">
    <source>
        <dbReference type="ARBA" id="ARBA00004906"/>
    </source>
</evidence>
<evidence type="ECO:0000256" key="7">
    <source>
        <dbReference type="ARBA" id="ARBA00022786"/>
    </source>
</evidence>
<dbReference type="PROSITE" id="PS01359">
    <property type="entry name" value="ZF_PHD_1"/>
    <property type="match status" value="1"/>
</dbReference>
<organism evidence="19 20">
    <name type="scientific">Coemansia guatemalensis</name>
    <dbReference type="NCBI Taxonomy" id="2761395"/>
    <lineage>
        <taxon>Eukaryota</taxon>
        <taxon>Fungi</taxon>
        <taxon>Fungi incertae sedis</taxon>
        <taxon>Zoopagomycota</taxon>
        <taxon>Kickxellomycotina</taxon>
        <taxon>Kickxellomycetes</taxon>
        <taxon>Kickxellales</taxon>
        <taxon>Kickxellaceae</taxon>
        <taxon>Coemansia</taxon>
    </lineage>
</organism>
<evidence type="ECO:0000313" key="19">
    <source>
        <dbReference type="EMBL" id="KAJ2796302.1"/>
    </source>
</evidence>
<evidence type="ECO:0000256" key="14">
    <source>
        <dbReference type="SAM" id="MobiDB-lite"/>
    </source>
</evidence>
<dbReference type="GO" id="GO:0016567">
    <property type="term" value="P:protein ubiquitination"/>
    <property type="evidence" value="ECO:0007669"/>
    <property type="project" value="TreeGrafter"/>
</dbReference>
<evidence type="ECO:0000256" key="13">
    <source>
        <dbReference type="PROSITE-ProRule" id="PRU00358"/>
    </source>
</evidence>
<dbReference type="OrthoDB" id="2270193at2759"/>
<evidence type="ECO:0000256" key="4">
    <source>
        <dbReference type="ARBA" id="ARBA00022679"/>
    </source>
</evidence>
<dbReference type="PROSITE" id="PS50016">
    <property type="entry name" value="ZF_PHD_2"/>
    <property type="match status" value="1"/>
</dbReference>
<evidence type="ECO:0000256" key="8">
    <source>
        <dbReference type="ARBA" id="ARBA00022833"/>
    </source>
</evidence>
<dbReference type="InterPro" id="IPR001841">
    <property type="entry name" value="Znf_RING"/>
</dbReference>
<dbReference type="SUPFAM" id="SSF57903">
    <property type="entry name" value="FYVE/PHD zinc finger"/>
    <property type="match status" value="1"/>
</dbReference>
<dbReference type="AlphaFoldDB" id="A0A9W8HPC6"/>
<dbReference type="Proteomes" id="UP001140094">
    <property type="component" value="Unassembled WGS sequence"/>
</dbReference>
<dbReference type="CDD" id="cd17039">
    <property type="entry name" value="Ubl_ubiquitin_like"/>
    <property type="match status" value="1"/>
</dbReference>
<evidence type="ECO:0000256" key="6">
    <source>
        <dbReference type="ARBA" id="ARBA00022771"/>
    </source>
</evidence>
<dbReference type="InterPro" id="IPR019787">
    <property type="entry name" value="Znf_PHD-finger"/>
</dbReference>
<keyword evidence="11" id="KW-0131">Cell cycle</keyword>
<comment type="catalytic activity">
    <reaction evidence="1">
        <text>S-ubiquitinyl-[E2 ubiquitin-conjugating enzyme]-L-cysteine + [acceptor protein]-L-lysine = [E2 ubiquitin-conjugating enzyme]-L-cysteine + N(6)-ubiquitinyl-[acceptor protein]-L-lysine.</text>
        <dbReference type="EC" id="2.3.2.27"/>
    </reaction>
</comment>
<proteinExistence type="predicted"/>
<keyword evidence="8" id="KW-0862">Zinc</keyword>
<dbReference type="Pfam" id="PF00240">
    <property type="entry name" value="ubiquitin"/>
    <property type="match status" value="1"/>
</dbReference>
<name>A0A9W8HPC6_9FUNG</name>
<dbReference type="SMART" id="SM00466">
    <property type="entry name" value="SRA"/>
    <property type="match status" value="1"/>
</dbReference>